<gene>
    <name evidence="2" type="ORF">E1091_08570</name>
</gene>
<reference evidence="2 3" key="1">
    <citation type="submission" date="2019-02" db="EMBL/GenBank/DDBJ databases">
        <title>Draft genome sequences of novel Actinobacteria.</title>
        <authorList>
            <person name="Sahin N."/>
            <person name="Ay H."/>
            <person name="Saygin H."/>
        </authorList>
    </citation>
    <scope>NUCLEOTIDE SEQUENCE [LARGE SCALE GENOMIC DNA]</scope>
    <source>
        <strain evidence="2 3">JCM 30529</strain>
    </source>
</reference>
<organism evidence="2 3">
    <name type="scientific">Micromonospora fluostatini</name>
    <dbReference type="NCBI Taxonomy" id="1629071"/>
    <lineage>
        <taxon>Bacteria</taxon>
        <taxon>Bacillati</taxon>
        <taxon>Actinomycetota</taxon>
        <taxon>Actinomycetes</taxon>
        <taxon>Micromonosporales</taxon>
        <taxon>Micromonosporaceae</taxon>
        <taxon>Micromonospora</taxon>
    </lineage>
</organism>
<keyword evidence="3" id="KW-1185">Reference proteome</keyword>
<evidence type="ECO:0000256" key="1">
    <source>
        <dbReference type="SAM" id="MobiDB-lite"/>
    </source>
</evidence>
<feature type="region of interest" description="Disordered" evidence="1">
    <location>
        <begin position="1"/>
        <end position="22"/>
    </location>
</feature>
<dbReference type="EMBL" id="SMKE01000235">
    <property type="protein sequence ID" value="TDB97327.1"/>
    <property type="molecule type" value="Genomic_DNA"/>
</dbReference>
<sequence length="104" mass="11042">MSADPGCAPSPGGAERAREELSDLPVVEVDEVPEVLVLDGDDGPIGWAVVLPDGDAWIIRPSSRVLTHCSGVPSLVNFWAAVLDCEVGRPHQRLRPPTATRVPP</sequence>
<evidence type="ECO:0000313" key="2">
    <source>
        <dbReference type="EMBL" id="TDB97327.1"/>
    </source>
</evidence>
<comment type="caution">
    <text evidence="2">The sequence shown here is derived from an EMBL/GenBank/DDBJ whole genome shotgun (WGS) entry which is preliminary data.</text>
</comment>
<dbReference type="Proteomes" id="UP000295626">
    <property type="component" value="Unassembled WGS sequence"/>
</dbReference>
<evidence type="ECO:0008006" key="4">
    <source>
        <dbReference type="Google" id="ProtNLM"/>
    </source>
</evidence>
<protein>
    <recommendedName>
        <fullName evidence="4">SMI1/KNR4 family protein</fullName>
    </recommendedName>
</protein>
<name>A0ABY2DHN0_9ACTN</name>
<accession>A0ABY2DHN0</accession>
<proteinExistence type="predicted"/>
<evidence type="ECO:0000313" key="3">
    <source>
        <dbReference type="Proteomes" id="UP000295626"/>
    </source>
</evidence>